<sequence length="306" mass="34456">MAKSARPWYGRDLGLSVRMMITMLLLAALYAGFVAVLWAVHVPWGLLIFIMALVALSQYALSDQIVLWSAGARILRPQEAPELHRIITRLAQIADLPTPKLAWINTRMPNAFTIGKNPKNAVVAVTQGLVDRLDENELEAVLAHELTHIKNRDVTVITLASFFAMVASFIVQQFFFFGFGMENDRRDRQGGGVSAVMVVWLASIIVWAVSYVLIRTLSRYREYAADRGSAILTGHPGYLASALLKIQSGMRMAPTRDLRQAEAFNAFFIFPAMRKDSLMELFATHPTIEHRIRRLESLQQQMEKKP</sequence>
<dbReference type="GO" id="GO:0008270">
    <property type="term" value="F:zinc ion binding"/>
    <property type="evidence" value="ECO:0007669"/>
    <property type="project" value="UniProtKB-UniRule"/>
</dbReference>
<evidence type="ECO:0000256" key="7">
    <source>
        <dbReference type="ARBA" id="ARBA00022833"/>
    </source>
</evidence>
<organism evidence="13 14">
    <name type="scientific">Sulfobacillus acidophilus (strain ATCC 700253 / DSM 10332 / NAL)</name>
    <dbReference type="NCBI Taxonomy" id="679936"/>
    <lineage>
        <taxon>Bacteria</taxon>
        <taxon>Bacillati</taxon>
        <taxon>Bacillota</taxon>
        <taxon>Clostridia</taxon>
        <taxon>Eubacteriales</taxon>
        <taxon>Clostridiales Family XVII. Incertae Sedis</taxon>
        <taxon>Sulfobacillus</taxon>
    </lineage>
</organism>
<accession>G8TW71</accession>
<evidence type="ECO:0000256" key="11">
    <source>
        <dbReference type="HAMAP-Rule" id="MF_00188"/>
    </source>
</evidence>
<dbReference type="KEGG" id="sap:Sulac_0141"/>
<evidence type="ECO:0000256" key="3">
    <source>
        <dbReference type="ARBA" id="ARBA00022670"/>
    </source>
</evidence>
<feature type="active site" evidence="11">
    <location>
        <position position="145"/>
    </location>
</feature>
<dbReference type="CDD" id="cd07327">
    <property type="entry name" value="M48B_HtpX_like"/>
    <property type="match status" value="1"/>
</dbReference>
<dbReference type="Gene3D" id="3.30.2010.10">
    <property type="entry name" value="Metalloproteases ('zincins'), catalytic domain"/>
    <property type="match status" value="1"/>
</dbReference>
<comment type="similarity">
    <text evidence="1 11">Belongs to the peptidase M48B family.</text>
</comment>
<dbReference type="EC" id="3.4.24.-" evidence="11"/>
<keyword evidence="4 11" id="KW-0812">Transmembrane</keyword>
<feature type="transmembrane region" description="Helical" evidence="11">
    <location>
        <begin position="21"/>
        <end position="40"/>
    </location>
</feature>
<evidence type="ECO:0000259" key="12">
    <source>
        <dbReference type="Pfam" id="PF01435"/>
    </source>
</evidence>
<dbReference type="Proteomes" id="UP000005439">
    <property type="component" value="Chromosome"/>
</dbReference>
<protein>
    <recommendedName>
        <fullName evidence="11">Protease HtpX homolog</fullName>
        <ecNumber evidence="11">3.4.24.-</ecNumber>
    </recommendedName>
</protein>
<dbReference type="PATRIC" id="fig|679936.5.peg.147"/>
<keyword evidence="2 11" id="KW-1003">Cell membrane</keyword>
<dbReference type="STRING" id="679936.Sulac_0141"/>
<dbReference type="AlphaFoldDB" id="G8TW71"/>
<keyword evidence="10 11" id="KW-0472">Membrane</keyword>
<evidence type="ECO:0000256" key="1">
    <source>
        <dbReference type="ARBA" id="ARBA00009779"/>
    </source>
</evidence>
<evidence type="ECO:0000256" key="2">
    <source>
        <dbReference type="ARBA" id="ARBA00022475"/>
    </source>
</evidence>
<feature type="transmembrane region" description="Helical" evidence="11">
    <location>
        <begin position="46"/>
        <end position="68"/>
    </location>
</feature>
<keyword evidence="13" id="KW-0346">Stress response</keyword>
<comment type="subcellular location">
    <subcellularLocation>
        <location evidence="11">Cell membrane</location>
        <topology evidence="11">Multi-pass membrane protein</topology>
    </subcellularLocation>
</comment>
<keyword evidence="8 11" id="KW-1133">Transmembrane helix</keyword>
<feature type="domain" description="Peptidase M48" evidence="12">
    <location>
        <begin position="77"/>
        <end position="297"/>
    </location>
</feature>
<evidence type="ECO:0000256" key="5">
    <source>
        <dbReference type="ARBA" id="ARBA00022723"/>
    </source>
</evidence>
<keyword evidence="14" id="KW-1185">Reference proteome</keyword>
<dbReference type="InterPro" id="IPR001915">
    <property type="entry name" value="Peptidase_M48"/>
</dbReference>
<dbReference type="PANTHER" id="PTHR43221">
    <property type="entry name" value="PROTEASE HTPX"/>
    <property type="match status" value="1"/>
</dbReference>
<reference evidence="14" key="1">
    <citation type="submission" date="2011-12" db="EMBL/GenBank/DDBJ databases">
        <title>The complete genome of chromosome of Sulfobacillus acidophilus DSM 10332.</title>
        <authorList>
            <person name="Lucas S."/>
            <person name="Han J."/>
            <person name="Lapidus A."/>
            <person name="Bruce D."/>
            <person name="Goodwin L."/>
            <person name="Pitluck S."/>
            <person name="Peters L."/>
            <person name="Kyrpides N."/>
            <person name="Mavromatis K."/>
            <person name="Ivanova N."/>
            <person name="Mikhailova N."/>
            <person name="Chertkov O."/>
            <person name="Saunders E."/>
            <person name="Detter J.C."/>
            <person name="Tapia R."/>
            <person name="Han C."/>
            <person name="Land M."/>
            <person name="Hauser L."/>
            <person name="Markowitz V."/>
            <person name="Cheng J.-F."/>
            <person name="Hugenholtz P."/>
            <person name="Woyke T."/>
            <person name="Wu D."/>
            <person name="Pukall R."/>
            <person name="Gehrich-Schroeter G."/>
            <person name="Schneider S."/>
            <person name="Klenk H.-P."/>
            <person name="Eisen J.A."/>
        </authorList>
    </citation>
    <scope>NUCLEOTIDE SEQUENCE [LARGE SCALE GENOMIC DNA]</scope>
    <source>
        <strain evidence="14">ATCC 700253 / DSM 10332 / NAL</strain>
    </source>
</reference>
<evidence type="ECO:0000313" key="14">
    <source>
        <dbReference type="Proteomes" id="UP000005439"/>
    </source>
</evidence>
<feature type="transmembrane region" description="Helical" evidence="11">
    <location>
        <begin position="195"/>
        <end position="214"/>
    </location>
</feature>
<keyword evidence="7 11" id="KW-0862">Zinc</keyword>
<reference evidence="13 14" key="2">
    <citation type="journal article" date="2012" name="Stand. Genomic Sci.">
        <title>Complete genome sequence of the moderately thermophilic mineral-sulfide-oxidizing firmicute Sulfobacillus acidophilus type strain (NAL(T)).</title>
        <authorList>
            <person name="Anderson I."/>
            <person name="Chertkov O."/>
            <person name="Chen A."/>
            <person name="Saunders E."/>
            <person name="Lapidus A."/>
            <person name="Nolan M."/>
            <person name="Lucas S."/>
            <person name="Hammon N."/>
            <person name="Deshpande S."/>
            <person name="Cheng J.F."/>
            <person name="Han C."/>
            <person name="Tapia R."/>
            <person name="Goodwin L.A."/>
            <person name="Pitluck S."/>
            <person name="Liolios K."/>
            <person name="Pagani I."/>
            <person name="Ivanova N."/>
            <person name="Mikhailova N."/>
            <person name="Pati A."/>
            <person name="Palaniappan K."/>
            <person name="Land M."/>
            <person name="Pan C."/>
            <person name="Rohde M."/>
            <person name="Pukall R."/>
            <person name="Goker M."/>
            <person name="Detter J.C."/>
            <person name="Woyke T."/>
            <person name="Bristow J."/>
            <person name="Eisen J.A."/>
            <person name="Markowitz V."/>
            <person name="Hugenholtz P."/>
            <person name="Kyrpides N.C."/>
            <person name="Klenk H.P."/>
            <person name="Mavromatis K."/>
        </authorList>
    </citation>
    <scope>NUCLEOTIDE SEQUENCE [LARGE SCALE GENOMIC DNA]</scope>
    <source>
        <strain evidence="14">ATCC 700253 / DSM 10332 / NAL</strain>
    </source>
</reference>
<keyword evidence="6 11" id="KW-0378">Hydrolase</keyword>
<feature type="transmembrane region" description="Helical" evidence="11">
    <location>
        <begin position="154"/>
        <end position="175"/>
    </location>
</feature>
<dbReference type="PANTHER" id="PTHR43221:SF2">
    <property type="entry name" value="PROTEASE HTPX HOMOLOG"/>
    <property type="match status" value="1"/>
</dbReference>
<evidence type="ECO:0000256" key="8">
    <source>
        <dbReference type="ARBA" id="ARBA00022989"/>
    </source>
</evidence>
<keyword evidence="5 11" id="KW-0479">Metal-binding</keyword>
<dbReference type="Pfam" id="PF01435">
    <property type="entry name" value="Peptidase_M48"/>
    <property type="match status" value="1"/>
</dbReference>
<gene>
    <name evidence="11" type="primary">htpX</name>
    <name evidence="13" type="ordered locus">Sulac_0141</name>
</gene>
<feature type="binding site" evidence="11">
    <location>
        <position position="222"/>
    </location>
    <ligand>
        <name>Zn(2+)</name>
        <dbReference type="ChEBI" id="CHEBI:29105"/>
        <note>catalytic</note>
    </ligand>
</feature>
<dbReference type="HAMAP" id="MF_00188">
    <property type="entry name" value="Pept_M48_protease_HtpX"/>
    <property type="match status" value="1"/>
</dbReference>
<name>G8TW71_SULAD</name>
<dbReference type="EMBL" id="CP003179">
    <property type="protein sequence ID" value="AEW03714.1"/>
    <property type="molecule type" value="Genomic_DNA"/>
</dbReference>
<evidence type="ECO:0000313" key="13">
    <source>
        <dbReference type="EMBL" id="AEW03714.1"/>
    </source>
</evidence>
<evidence type="ECO:0000256" key="4">
    <source>
        <dbReference type="ARBA" id="ARBA00022692"/>
    </source>
</evidence>
<dbReference type="InterPro" id="IPR022919">
    <property type="entry name" value="Pept_M48_protease_HtpX"/>
</dbReference>
<comment type="cofactor">
    <cofactor evidence="11">
        <name>Zn(2+)</name>
        <dbReference type="ChEBI" id="CHEBI:29105"/>
    </cofactor>
    <text evidence="11">Binds 1 zinc ion per subunit.</text>
</comment>
<dbReference type="InterPro" id="IPR050083">
    <property type="entry name" value="HtpX_protease"/>
</dbReference>
<feature type="binding site" evidence="11">
    <location>
        <position position="144"/>
    </location>
    <ligand>
        <name>Zn(2+)</name>
        <dbReference type="ChEBI" id="CHEBI:29105"/>
        <note>catalytic</note>
    </ligand>
</feature>
<dbReference type="HOGENOM" id="CLU_042266_0_2_9"/>
<dbReference type="GO" id="GO:0004222">
    <property type="term" value="F:metalloendopeptidase activity"/>
    <property type="evidence" value="ECO:0007669"/>
    <property type="project" value="UniProtKB-UniRule"/>
</dbReference>
<evidence type="ECO:0000256" key="10">
    <source>
        <dbReference type="ARBA" id="ARBA00023136"/>
    </source>
</evidence>
<keyword evidence="9 11" id="KW-0482">Metalloprotease</keyword>
<evidence type="ECO:0000256" key="6">
    <source>
        <dbReference type="ARBA" id="ARBA00022801"/>
    </source>
</evidence>
<keyword evidence="3 11" id="KW-0645">Protease</keyword>
<dbReference type="NCBIfam" id="NF002669">
    <property type="entry name" value="PRK02391.1"/>
    <property type="match status" value="1"/>
</dbReference>
<feature type="binding site" evidence="11">
    <location>
        <position position="148"/>
    </location>
    <ligand>
        <name>Zn(2+)</name>
        <dbReference type="ChEBI" id="CHEBI:29105"/>
        <note>catalytic</note>
    </ligand>
</feature>
<evidence type="ECO:0000256" key="9">
    <source>
        <dbReference type="ARBA" id="ARBA00023049"/>
    </source>
</evidence>
<proteinExistence type="inferred from homology"/>
<dbReference type="GO" id="GO:0005886">
    <property type="term" value="C:plasma membrane"/>
    <property type="evidence" value="ECO:0007669"/>
    <property type="project" value="UniProtKB-SubCell"/>
</dbReference>
<dbReference type="GO" id="GO:0006508">
    <property type="term" value="P:proteolysis"/>
    <property type="evidence" value="ECO:0007669"/>
    <property type="project" value="UniProtKB-KW"/>
</dbReference>